<dbReference type="Pfam" id="PF25137">
    <property type="entry name" value="ADH_Fe_C"/>
    <property type="match status" value="1"/>
</dbReference>
<sequence length="373" mass="41313">MFQYYQPTRIHFGAGKLDQLGDICKRYGTRALMVTTPDAPLQPLYARVKQILQKEGIEVIHFDEVMPNPDAEMVERGFALLKEHPCDFVLAVGGGSSIDTAKAIAFANGADHINWDHIFSAYDSPFTIDPSYSEQHLPLISVPTTSGTGSQVTQAAVITRGKEKITFYHTDNFSRECILDPELMLTLPVRMSAATGFDAFTHAFEAYINPRASHYSKMDSLEAMRLIVENLPKVMEEPKELRYREAMSLADTLAGRALANSGADAPHPLSEIIGGIAHMTHGEALAVVFTPFIAHNLQKKKAAFDEIAEAIFHSDDLLGSFTAFLERIHLNKKLTDFGISEEQFAEIKASPILDHLPFGTREELEAILDDAYA</sequence>
<keyword evidence="1" id="KW-0560">Oxidoreductase</keyword>
<name>A0ABT7UCL4_9FIRM</name>
<reference evidence="4 5" key="3">
    <citation type="submission" date="2023-06" db="EMBL/GenBank/DDBJ databases">
        <authorList>
            <person name="Zeman M."/>
            <person name="Kubasova T."/>
            <person name="Jahodarova E."/>
            <person name="Nykrynova M."/>
            <person name="Rychlik I."/>
        </authorList>
    </citation>
    <scope>NUCLEOTIDE SEQUENCE [LARGE SCALE GENOMIC DNA]</scope>
    <source>
        <strain evidence="4 5">ET39</strain>
    </source>
</reference>
<dbReference type="Pfam" id="PF00465">
    <property type="entry name" value="Fe-ADH"/>
    <property type="match status" value="1"/>
</dbReference>
<proteinExistence type="predicted"/>
<dbReference type="Gene3D" id="3.40.50.1970">
    <property type="match status" value="1"/>
</dbReference>
<comment type="caution">
    <text evidence="4">The sequence shown here is derived from an EMBL/GenBank/DDBJ whole genome shotgun (WGS) entry which is preliminary data.</text>
</comment>
<dbReference type="InterPro" id="IPR039697">
    <property type="entry name" value="Alcohol_dehydrogenase_Fe"/>
</dbReference>
<gene>
    <name evidence="4" type="ORF">QUV96_06875</name>
</gene>
<organism evidence="4 5">
    <name type="scientific">Amedibacillus dolichus</name>
    <dbReference type="NCBI Taxonomy" id="31971"/>
    <lineage>
        <taxon>Bacteria</taxon>
        <taxon>Bacillati</taxon>
        <taxon>Bacillota</taxon>
        <taxon>Erysipelotrichia</taxon>
        <taxon>Erysipelotrichales</taxon>
        <taxon>Erysipelotrichaceae</taxon>
        <taxon>Amedibacillus</taxon>
    </lineage>
</organism>
<feature type="domain" description="Fe-containing alcohol dehydrogenase-like C-terminal" evidence="3">
    <location>
        <begin position="193"/>
        <end position="361"/>
    </location>
</feature>
<evidence type="ECO:0000256" key="1">
    <source>
        <dbReference type="ARBA" id="ARBA00023002"/>
    </source>
</evidence>
<reference evidence="4 5" key="2">
    <citation type="submission" date="2023-06" db="EMBL/GenBank/DDBJ databases">
        <title>Identification and characterization of horizontal gene transfer across gut microbiota members of farm animals based on homology search.</title>
        <authorList>
            <person name="Schwarzerova J."/>
            <person name="Nykrynova M."/>
            <person name="Jureckova K."/>
            <person name="Cejkova D."/>
            <person name="Rychlik I."/>
        </authorList>
    </citation>
    <scope>NUCLEOTIDE SEQUENCE [LARGE SCALE GENOMIC DNA]</scope>
    <source>
        <strain evidence="4 5">ET39</strain>
    </source>
</reference>
<dbReference type="SUPFAM" id="SSF56796">
    <property type="entry name" value="Dehydroquinate synthase-like"/>
    <property type="match status" value="1"/>
</dbReference>
<protein>
    <submittedName>
        <fullName evidence="4">Iron-containing alcohol dehydrogenase</fullName>
    </submittedName>
</protein>
<dbReference type="PANTHER" id="PTHR11496:SF83">
    <property type="entry name" value="HYDROXYACID-OXOACID TRANSHYDROGENASE, MITOCHONDRIAL"/>
    <property type="match status" value="1"/>
</dbReference>
<dbReference type="Proteomes" id="UP001529340">
    <property type="component" value="Unassembled WGS sequence"/>
</dbReference>
<accession>A0ABT7UCL4</accession>
<evidence type="ECO:0000259" key="2">
    <source>
        <dbReference type="Pfam" id="PF00465"/>
    </source>
</evidence>
<reference evidence="5" key="1">
    <citation type="submission" date="2023-06" db="EMBL/GenBank/DDBJ databases">
        <title>Identification and characterization of horizontal gene transfer across gut microbiota members of farm animals based on homology search.</title>
        <authorList>
            <person name="Zeman M."/>
            <person name="Kubasova T."/>
            <person name="Jahodarova E."/>
            <person name="Nykrynova M."/>
            <person name="Rychlik I."/>
        </authorList>
    </citation>
    <scope>NUCLEOTIDE SEQUENCE [LARGE SCALE GENOMIC DNA]</scope>
    <source>
        <strain evidence="5">ET39</strain>
    </source>
</reference>
<feature type="domain" description="Alcohol dehydrogenase iron-type/glycerol dehydrogenase GldA" evidence="2">
    <location>
        <begin position="7"/>
        <end position="181"/>
    </location>
</feature>
<dbReference type="InterPro" id="IPR056798">
    <property type="entry name" value="ADH_Fe_C"/>
</dbReference>
<dbReference type="EMBL" id="JAUDCG010000026">
    <property type="protein sequence ID" value="MDM8157356.1"/>
    <property type="molecule type" value="Genomic_DNA"/>
</dbReference>
<dbReference type="CDD" id="cd08185">
    <property type="entry name" value="Fe-ADH-like"/>
    <property type="match status" value="1"/>
</dbReference>
<evidence type="ECO:0000313" key="5">
    <source>
        <dbReference type="Proteomes" id="UP001529340"/>
    </source>
</evidence>
<dbReference type="RefSeq" id="WP_289607815.1">
    <property type="nucleotide sequence ID" value="NZ_JAUDCG010000026.1"/>
</dbReference>
<dbReference type="Gene3D" id="1.20.1090.10">
    <property type="entry name" value="Dehydroquinate synthase-like - alpha domain"/>
    <property type="match status" value="1"/>
</dbReference>
<dbReference type="PANTHER" id="PTHR11496">
    <property type="entry name" value="ALCOHOL DEHYDROGENASE"/>
    <property type="match status" value="1"/>
</dbReference>
<evidence type="ECO:0000313" key="4">
    <source>
        <dbReference type="EMBL" id="MDM8157356.1"/>
    </source>
</evidence>
<dbReference type="InterPro" id="IPR001670">
    <property type="entry name" value="ADH_Fe/GldA"/>
</dbReference>
<keyword evidence="5" id="KW-1185">Reference proteome</keyword>
<evidence type="ECO:0000259" key="3">
    <source>
        <dbReference type="Pfam" id="PF25137"/>
    </source>
</evidence>